<evidence type="ECO:0000256" key="6">
    <source>
        <dbReference type="SAM" id="Phobius"/>
    </source>
</evidence>
<feature type="compositionally biased region" description="Basic and acidic residues" evidence="5">
    <location>
        <begin position="122"/>
        <end position="133"/>
    </location>
</feature>
<evidence type="ECO:0000313" key="7">
    <source>
        <dbReference type="EMBL" id="MDT0646922.1"/>
    </source>
</evidence>
<feature type="compositionally biased region" description="Polar residues" evidence="5">
    <location>
        <begin position="134"/>
        <end position="151"/>
    </location>
</feature>
<sequence>MDFFDKHKALIITSLLFAILLLALYNFNLSRSNQKTQEFLVDINEYQPEAEPEKEAEEEPEETEQQQSKQVQTHRAYNENQEAQEQNFDTQLNEIFERNSAAREESSEEESDASNGDFNVSKPERNRPQKRSDGNNSSDNISTQTGGIDNSSITYSLRGRTAFEIPNPIYTCDVAGKIVVNITVNAEGVVQETSINKASSTSSNACLEENALRYAAGARFSQLAGRNSQPGTISYQFKP</sequence>
<feature type="compositionally biased region" description="Basic and acidic residues" evidence="5">
    <location>
        <begin position="95"/>
        <end position="105"/>
    </location>
</feature>
<organism evidence="7 8">
    <name type="scientific">Autumnicola lenta</name>
    <dbReference type="NCBI Taxonomy" id="3075593"/>
    <lineage>
        <taxon>Bacteria</taxon>
        <taxon>Pseudomonadati</taxon>
        <taxon>Bacteroidota</taxon>
        <taxon>Flavobacteriia</taxon>
        <taxon>Flavobacteriales</taxon>
        <taxon>Flavobacteriaceae</taxon>
        <taxon>Autumnicola</taxon>
    </lineage>
</organism>
<evidence type="ECO:0000256" key="2">
    <source>
        <dbReference type="ARBA" id="ARBA00022692"/>
    </source>
</evidence>
<evidence type="ECO:0000256" key="5">
    <source>
        <dbReference type="SAM" id="MobiDB-lite"/>
    </source>
</evidence>
<accession>A0ABU3CKP6</accession>
<dbReference type="InterPro" id="IPR006260">
    <property type="entry name" value="TonB/TolA_C"/>
</dbReference>
<feature type="transmembrane region" description="Helical" evidence="6">
    <location>
        <begin position="9"/>
        <end position="27"/>
    </location>
</feature>
<protein>
    <submittedName>
        <fullName evidence="7">Energy transducer TonB</fullName>
    </submittedName>
</protein>
<dbReference type="RefSeq" id="WP_311495084.1">
    <property type="nucleotide sequence ID" value="NZ_JAVRHO010000011.1"/>
</dbReference>
<feature type="compositionally biased region" description="Acidic residues" evidence="5">
    <location>
        <begin position="48"/>
        <end position="64"/>
    </location>
</feature>
<keyword evidence="8" id="KW-1185">Reference proteome</keyword>
<proteinExistence type="predicted"/>
<name>A0ABU3CKP6_9FLAO</name>
<comment type="caution">
    <text evidence="7">The sequence shown here is derived from an EMBL/GenBank/DDBJ whole genome shotgun (WGS) entry which is preliminary data.</text>
</comment>
<evidence type="ECO:0000256" key="1">
    <source>
        <dbReference type="ARBA" id="ARBA00004167"/>
    </source>
</evidence>
<dbReference type="Proteomes" id="UP001245285">
    <property type="component" value="Unassembled WGS sequence"/>
</dbReference>
<reference evidence="7 8" key="1">
    <citation type="submission" date="2023-09" db="EMBL/GenBank/DDBJ databases">
        <authorList>
            <person name="Rey-Velasco X."/>
        </authorList>
    </citation>
    <scope>NUCLEOTIDE SEQUENCE [LARGE SCALE GENOMIC DNA]</scope>
    <source>
        <strain evidence="7 8">F260</strain>
    </source>
</reference>
<comment type="subcellular location">
    <subcellularLocation>
        <location evidence="1">Membrane</location>
        <topology evidence="1">Single-pass membrane protein</topology>
    </subcellularLocation>
</comment>
<keyword evidence="2 6" id="KW-0812">Transmembrane</keyword>
<dbReference type="EMBL" id="JAVRHO010000011">
    <property type="protein sequence ID" value="MDT0646922.1"/>
    <property type="molecule type" value="Genomic_DNA"/>
</dbReference>
<keyword evidence="3 6" id="KW-1133">Transmembrane helix</keyword>
<evidence type="ECO:0000313" key="8">
    <source>
        <dbReference type="Proteomes" id="UP001245285"/>
    </source>
</evidence>
<evidence type="ECO:0000256" key="4">
    <source>
        <dbReference type="ARBA" id="ARBA00023136"/>
    </source>
</evidence>
<gene>
    <name evidence="7" type="ORF">RM545_09475</name>
</gene>
<evidence type="ECO:0000256" key="3">
    <source>
        <dbReference type="ARBA" id="ARBA00022989"/>
    </source>
</evidence>
<dbReference type="NCBIfam" id="TIGR01352">
    <property type="entry name" value="tonB_Cterm"/>
    <property type="match status" value="1"/>
</dbReference>
<feature type="compositionally biased region" description="Polar residues" evidence="5">
    <location>
        <begin position="68"/>
        <end position="93"/>
    </location>
</feature>
<feature type="region of interest" description="Disordered" evidence="5">
    <location>
        <begin position="48"/>
        <end position="151"/>
    </location>
</feature>
<keyword evidence="4 6" id="KW-0472">Membrane</keyword>